<name>A0A0S4MIK3_ECHMU</name>
<sequence length="71" mass="8113">MFLITASRKTRNTVKFGRMAKISGACLKERKMNPPLERKFPHLYLPHKSLTAEFANLEATRQSIFSNAAVF</sequence>
<protein>
    <submittedName>
        <fullName evidence="1">Coccolith scale associated protein-2</fullName>
    </submittedName>
</protein>
<dbReference type="Proteomes" id="UP000017246">
    <property type="component" value="Unassembled WGS sequence"/>
</dbReference>
<organism evidence="1 2">
    <name type="scientific">Echinococcus multilocularis</name>
    <name type="common">Fox tapeworm</name>
    <dbReference type="NCBI Taxonomy" id="6211"/>
    <lineage>
        <taxon>Eukaryota</taxon>
        <taxon>Metazoa</taxon>
        <taxon>Spiralia</taxon>
        <taxon>Lophotrochozoa</taxon>
        <taxon>Platyhelminthes</taxon>
        <taxon>Cestoda</taxon>
        <taxon>Eucestoda</taxon>
        <taxon>Cyclophyllidea</taxon>
        <taxon>Taeniidae</taxon>
        <taxon>Echinococcus</taxon>
    </lineage>
</organism>
<evidence type="ECO:0000313" key="2">
    <source>
        <dbReference type="Proteomes" id="UP000017246"/>
    </source>
</evidence>
<keyword evidence="2" id="KW-1185">Reference proteome</keyword>
<accession>A0A0S4MIK3</accession>
<evidence type="ECO:0000313" key="1">
    <source>
        <dbReference type="EMBL" id="CUT98635.1"/>
    </source>
</evidence>
<dbReference type="EMBL" id="LN902843">
    <property type="protein sequence ID" value="CUT98635.1"/>
    <property type="molecule type" value="Genomic_DNA"/>
</dbReference>
<dbReference type="AlphaFoldDB" id="A0A0S4MIK3"/>
<proteinExistence type="predicted"/>
<reference evidence="1" key="1">
    <citation type="journal article" date="2013" name="Nature">
        <title>The genomes of four tapeworm species reveal adaptations to parasitism.</title>
        <authorList>
            <person name="Tsai I.J."/>
            <person name="Zarowiecki M."/>
            <person name="Holroyd N."/>
            <person name="Garciarrubio A."/>
            <person name="Sanchez-Flores A."/>
            <person name="Brooks K.L."/>
            <person name="Tracey A."/>
            <person name="Bobes R.J."/>
            <person name="Fragoso G."/>
            <person name="Sciutto E."/>
            <person name="Aslett M."/>
            <person name="Beasley H."/>
            <person name="Bennett H.M."/>
            <person name="Cai J."/>
            <person name="Camicia F."/>
            <person name="Clark R."/>
            <person name="Cucher M."/>
            <person name="De Silva N."/>
            <person name="Day T.A."/>
            <person name="Deplazes P."/>
            <person name="Estrada K."/>
            <person name="Fernandez C."/>
            <person name="Holland P.W."/>
            <person name="Hou J."/>
            <person name="Hu S."/>
            <person name="Huckvale T."/>
            <person name="Hung S.S."/>
            <person name="Kamenetzky L."/>
            <person name="Keane J.A."/>
            <person name="Kiss F."/>
            <person name="Koziol U."/>
            <person name="Lambert O."/>
            <person name="Liu K."/>
            <person name="Luo X."/>
            <person name="Luo Y."/>
            <person name="Macchiaroli N."/>
            <person name="Nichol S."/>
            <person name="Paps J."/>
            <person name="Parkinson J."/>
            <person name="Pouchkina-Stantcheva N."/>
            <person name="Riddiford N."/>
            <person name="Rosenzvit M."/>
            <person name="Salinas G."/>
            <person name="Wasmuth J.D."/>
            <person name="Zamanian M."/>
            <person name="Zheng Y."/>
            <person name="Cai X."/>
            <person name="Soberon X."/>
            <person name="Olson P.D."/>
            <person name="Laclette J.P."/>
            <person name="Brehm K."/>
            <person name="Berriman M."/>
            <person name="Garciarrubio A."/>
            <person name="Bobes R.J."/>
            <person name="Fragoso G."/>
            <person name="Sanchez-Flores A."/>
            <person name="Estrada K."/>
            <person name="Cevallos M.A."/>
            <person name="Morett E."/>
            <person name="Gonzalez V."/>
            <person name="Portillo T."/>
            <person name="Ochoa-Leyva A."/>
            <person name="Jose M.V."/>
            <person name="Sciutto E."/>
            <person name="Landa A."/>
            <person name="Jimenez L."/>
            <person name="Valdes V."/>
            <person name="Carrero J.C."/>
            <person name="Larralde C."/>
            <person name="Morales-Montor J."/>
            <person name="Limon-Lason J."/>
            <person name="Soberon X."/>
            <person name="Laclette J.P."/>
        </authorList>
    </citation>
    <scope>NUCLEOTIDE SEQUENCE [LARGE SCALE GENOMIC DNA]</scope>
</reference>
<reference evidence="1" key="2">
    <citation type="submission" date="2015-11" db="EMBL/GenBank/DDBJ databases">
        <authorList>
            <person name="Zhang Y."/>
            <person name="Guo Z."/>
        </authorList>
    </citation>
    <scope>NUCLEOTIDE SEQUENCE</scope>
</reference>